<keyword evidence="2" id="KW-0460">Magnesium</keyword>
<dbReference type="STRING" id="690417.IC63_14060"/>
<dbReference type="InterPro" id="IPR000760">
    <property type="entry name" value="Inositol_monophosphatase-like"/>
</dbReference>
<feature type="binding site" evidence="2">
    <location>
        <position position="85"/>
    </location>
    <ligand>
        <name>Mg(2+)</name>
        <dbReference type="ChEBI" id="CHEBI:18420"/>
        <label>1</label>
        <note>catalytic</note>
    </ligand>
</feature>
<protein>
    <submittedName>
        <fullName evidence="3">Inositol monophosphatase</fullName>
    </submittedName>
</protein>
<feature type="binding site" evidence="2">
    <location>
        <position position="206"/>
    </location>
    <ligand>
        <name>Mg(2+)</name>
        <dbReference type="ChEBI" id="CHEBI:18420"/>
        <label>1</label>
        <note>catalytic</note>
    </ligand>
</feature>
<reference evidence="3 4" key="1">
    <citation type="submission" date="2014-09" db="EMBL/GenBank/DDBJ databases">
        <authorList>
            <person name="McGinnis J.M."/>
            <person name="Wolfgang W.J."/>
        </authorList>
    </citation>
    <scope>NUCLEOTIDE SEQUENCE [LARGE SCALE GENOMIC DNA]</scope>
    <source>
        <strain evidence="3 4">HAMBI 3106</strain>
    </source>
</reference>
<dbReference type="Pfam" id="PF00459">
    <property type="entry name" value="Inositol_P"/>
    <property type="match status" value="1"/>
</dbReference>
<accession>A0A099EWR9</accession>
<dbReference type="GO" id="GO:0008934">
    <property type="term" value="F:inositol monophosphate 1-phosphatase activity"/>
    <property type="evidence" value="ECO:0007669"/>
    <property type="project" value="TreeGrafter"/>
</dbReference>
<dbReference type="OrthoDB" id="9785695at2"/>
<comment type="caution">
    <text evidence="3">The sequence shown here is derived from an EMBL/GenBank/DDBJ whole genome shotgun (WGS) entry which is preliminary data.</text>
</comment>
<feature type="binding site" evidence="2">
    <location>
        <position position="67"/>
    </location>
    <ligand>
        <name>Mg(2+)</name>
        <dbReference type="ChEBI" id="CHEBI:18420"/>
        <label>1</label>
        <note>catalytic</note>
    </ligand>
</feature>
<dbReference type="PRINTS" id="PR00377">
    <property type="entry name" value="IMPHPHTASES"/>
</dbReference>
<feature type="binding site" evidence="2">
    <location>
        <position position="88"/>
    </location>
    <ligand>
        <name>Mg(2+)</name>
        <dbReference type="ChEBI" id="CHEBI:18420"/>
        <label>1</label>
        <note>catalytic</note>
    </ligand>
</feature>
<dbReference type="PANTHER" id="PTHR20854">
    <property type="entry name" value="INOSITOL MONOPHOSPHATASE"/>
    <property type="match status" value="1"/>
</dbReference>
<dbReference type="GO" id="GO:0006020">
    <property type="term" value="P:inositol metabolic process"/>
    <property type="evidence" value="ECO:0007669"/>
    <property type="project" value="TreeGrafter"/>
</dbReference>
<organism evidence="3 4">
    <name type="scientific">Paracoccus sphaerophysae</name>
    <dbReference type="NCBI Taxonomy" id="690417"/>
    <lineage>
        <taxon>Bacteria</taxon>
        <taxon>Pseudomonadati</taxon>
        <taxon>Pseudomonadota</taxon>
        <taxon>Alphaproteobacteria</taxon>
        <taxon>Rhodobacterales</taxon>
        <taxon>Paracoccaceae</taxon>
        <taxon>Paracoccus</taxon>
    </lineage>
</organism>
<dbReference type="Gene3D" id="3.30.540.10">
    <property type="entry name" value="Fructose-1,6-Bisphosphatase, subunit A, domain 1"/>
    <property type="match status" value="1"/>
</dbReference>
<evidence type="ECO:0000313" key="4">
    <source>
        <dbReference type="Proteomes" id="UP000029917"/>
    </source>
</evidence>
<comment type="similarity">
    <text evidence="1">Belongs to the inositol monophosphatase superfamily.</text>
</comment>
<name>A0A099EWR9_9RHOB</name>
<dbReference type="PANTHER" id="PTHR20854:SF4">
    <property type="entry name" value="INOSITOL-1-MONOPHOSPHATASE-RELATED"/>
    <property type="match status" value="1"/>
</dbReference>
<dbReference type="SUPFAM" id="SSF56655">
    <property type="entry name" value="Carbohydrate phosphatase"/>
    <property type="match status" value="1"/>
</dbReference>
<feature type="binding site" evidence="2">
    <location>
        <position position="87"/>
    </location>
    <ligand>
        <name>Mg(2+)</name>
        <dbReference type="ChEBI" id="CHEBI:18420"/>
        <label>1</label>
        <note>catalytic</note>
    </ligand>
</feature>
<sequence>MPEADLALIRDAAVEAGQIALGFWRGAYRRWDKDAGAGPVTEADLAVNARLETLLRPARPDYGWLSEESPDDAARLSARRVFVIDPIDGTRAFIDGHEGFAVCIAVVEAGRPVAGVVHLPARGQTYAASADGPATRDGRPIRPAAGRLPGATVLTAKSALAPEHWRGGQVPAVQREFRPSLAWRLCLVAEGRFDAALSVRPAWDWDIAAASLIAERAGCAATDRSGGTFRFNGVMPQSAGLVVANPALHAELLAGLADPAAPPQLRAVT</sequence>
<reference evidence="3 4" key="2">
    <citation type="submission" date="2014-10" db="EMBL/GenBank/DDBJ databases">
        <title>Paracoccus sanguinis sp. nov., isolated from clinical specimens of New York State patients.</title>
        <authorList>
            <person name="Mingle L.A."/>
            <person name="Cole J.A."/>
            <person name="Lapierre P."/>
            <person name="Musser K.A."/>
        </authorList>
    </citation>
    <scope>NUCLEOTIDE SEQUENCE [LARGE SCALE GENOMIC DNA]</scope>
    <source>
        <strain evidence="3 4">HAMBI 3106</strain>
    </source>
</reference>
<dbReference type="Gene3D" id="3.40.190.80">
    <property type="match status" value="1"/>
</dbReference>
<comment type="cofactor">
    <cofactor evidence="2">
        <name>Mg(2+)</name>
        <dbReference type="ChEBI" id="CHEBI:18420"/>
    </cofactor>
</comment>
<dbReference type="GO" id="GO:0046872">
    <property type="term" value="F:metal ion binding"/>
    <property type="evidence" value="ECO:0007669"/>
    <property type="project" value="UniProtKB-KW"/>
</dbReference>
<evidence type="ECO:0000256" key="1">
    <source>
        <dbReference type="ARBA" id="ARBA00009759"/>
    </source>
</evidence>
<dbReference type="RefSeq" id="WP_036721170.1">
    <property type="nucleotide sequence ID" value="NZ_JRKS01000060.1"/>
</dbReference>
<evidence type="ECO:0000256" key="2">
    <source>
        <dbReference type="PIRSR" id="PIRSR600760-2"/>
    </source>
</evidence>
<evidence type="ECO:0000313" key="3">
    <source>
        <dbReference type="EMBL" id="KGJ02870.1"/>
    </source>
</evidence>
<dbReference type="GO" id="GO:0007165">
    <property type="term" value="P:signal transduction"/>
    <property type="evidence" value="ECO:0007669"/>
    <property type="project" value="TreeGrafter"/>
</dbReference>
<dbReference type="CDD" id="cd01638">
    <property type="entry name" value="CysQ"/>
    <property type="match status" value="1"/>
</dbReference>
<proteinExistence type="inferred from homology"/>
<dbReference type="Proteomes" id="UP000029917">
    <property type="component" value="Unassembled WGS sequence"/>
</dbReference>
<dbReference type="AlphaFoldDB" id="A0A099EWR9"/>
<keyword evidence="2" id="KW-0479">Metal-binding</keyword>
<gene>
    <name evidence="3" type="ORF">IC63_14060</name>
</gene>
<keyword evidence="4" id="KW-1185">Reference proteome</keyword>
<dbReference type="EMBL" id="JRKS01000060">
    <property type="protein sequence ID" value="KGJ02870.1"/>
    <property type="molecule type" value="Genomic_DNA"/>
</dbReference>